<evidence type="ECO:0000313" key="1">
    <source>
        <dbReference type="EMBL" id="GAO11289.1"/>
    </source>
</evidence>
<organism evidence="1 2">
    <name type="scientific">Streptomyces lydicamycinicus</name>
    <dbReference type="NCBI Taxonomy" id="1546107"/>
    <lineage>
        <taxon>Bacteria</taxon>
        <taxon>Bacillati</taxon>
        <taxon>Actinomycetota</taxon>
        <taxon>Actinomycetes</taxon>
        <taxon>Kitasatosporales</taxon>
        <taxon>Streptomycetaceae</taxon>
        <taxon>Streptomyces</taxon>
    </lineage>
</organism>
<dbReference type="EMBL" id="BBNO01000008">
    <property type="protein sequence ID" value="GAO11289.1"/>
    <property type="molecule type" value="Genomic_DNA"/>
</dbReference>
<protein>
    <submittedName>
        <fullName evidence="1">Uncharacterized protein</fullName>
    </submittedName>
</protein>
<dbReference type="AlphaFoldDB" id="A0A0P4REL4"/>
<name>A0A0P4REL4_9ACTN</name>
<keyword evidence="2" id="KW-1185">Reference proteome</keyword>
<gene>
    <name evidence="1" type="ORF">TPA0598_08_02000</name>
</gene>
<accession>A0A0P4REL4</accession>
<dbReference type="Proteomes" id="UP000048965">
    <property type="component" value="Unassembled WGS sequence"/>
</dbReference>
<dbReference type="RefSeq" id="WP_042159237.1">
    <property type="nucleotide sequence ID" value="NZ_BBNO01000008.1"/>
</dbReference>
<proteinExistence type="predicted"/>
<dbReference type="OrthoDB" id="4319612at2"/>
<sequence length="160" mass="17069">MAVQDDLLETAGIAVVDPFSLYRIAVSHTPDGRALGDAARAGTIRFITPAMAFAVACGMRTCWDEECDQDHRHGTGTAIRKFLEAGGVEIVHLTPAETVSAGQLYAGYLDRRITGAEVMAACHSALLSKNSGSPLISARRASYCYSALDQANISLRINLI</sequence>
<evidence type="ECO:0000313" key="2">
    <source>
        <dbReference type="Proteomes" id="UP000048965"/>
    </source>
</evidence>
<reference evidence="1 2" key="2">
    <citation type="journal article" date="2015" name="Stand. Genomic Sci.">
        <title>Draft genome sequence of marine-derived Streptomyces sp. TP-A0598, a producer of anti-MRSA antibiotic lydicamycins.</title>
        <authorList>
            <person name="Komaki H."/>
            <person name="Ichikawa N."/>
            <person name="Hosoyama A."/>
            <person name="Fujita N."/>
            <person name="Igarashi Y."/>
        </authorList>
    </citation>
    <scope>NUCLEOTIDE SEQUENCE [LARGE SCALE GENOMIC DNA]</scope>
    <source>
        <strain evidence="1 2">NBRC 110027</strain>
    </source>
</reference>
<comment type="caution">
    <text evidence="1">The sequence shown here is derived from an EMBL/GenBank/DDBJ whole genome shotgun (WGS) entry which is preliminary data.</text>
</comment>
<reference evidence="2" key="1">
    <citation type="submission" date="2014-09" db="EMBL/GenBank/DDBJ databases">
        <title>Whole genome shotgun sequence of Streptomyces sp. NBRC 110027.</title>
        <authorList>
            <person name="Komaki H."/>
            <person name="Ichikawa N."/>
            <person name="Katano-Makiyama Y."/>
            <person name="Hosoyama A."/>
            <person name="Hashimoto M."/>
            <person name="Uohara A."/>
            <person name="Kitahashi Y."/>
            <person name="Ohji S."/>
            <person name="Kimura A."/>
            <person name="Yamazoe A."/>
            <person name="Igarashi Y."/>
            <person name="Fujita N."/>
        </authorList>
    </citation>
    <scope>NUCLEOTIDE SEQUENCE [LARGE SCALE GENOMIC DNA]</scope>
    <source>
        <strain evidence="2">NBRC 110027</strain>
    </source>
</reference>